<evidence type="ECO:0000259" key="13">
    <source>
        <dbReference type="PROSITE" id="PS50873"/>
    </source>
</evidence>
<feature type="disulfide bond" evidence="11">
    <location>
        <begin position="111"/>
        <end position="194"/>
    </location>
</feature>
<dbReference type="EC" id="1.11.1.-" evidence="12"/>
<feature type="active site" description="Proton acceptor" evidence="8">
    <location>
        <position position="124"/>
    </location>
</feature>
<dbReference type="GO" id="GO:0004601">
    <property type="term" value="F:peroxidase activity"/>
    <property type="evidence" value="ECO:0007669"/>
    <property type="project" value="UniProtKB-KW"/>
</dbReference>
<keyword evidence="15" id="KW-1185">Reference proteome</keyword>
<evidence type="ECO:0000256" key="1">
    <source>
        <dbReference type="ARBA" id="ARBA00006089"/>
    </source>
</evidence>
<evidence type="ECO:0000256" key="4">
    <source>
        <dbReference type="ARBA" id="ARBA00022723"/>
    </source>
</evidence>
<name>A0A0F8A0U5_9HYPO</name>
<evidence type="ECO:0000256" key="12">
    <source>
        <dbReference type="RuleBase" id="RU363051"/>
    </source>
</evidence>
<evidence type="ECO:0000313" key="14">
    <source>
        <dbReference type="EMBL" id="KJZ75627.1"/>
    </source>
</evidence>
<dbReference type="SUPFAM" id="SSF48113">
    <property type="entry name" value="Heme-dependent peroxidases"/>
    <property type="match status" value="1"/>
</dbReference>
<keyword evidence="4 9" id="KW-0479">Metal-binding</keyword>
<comment type="cofactor">
    <cofactor evidence="9">
        <name>heme b</name>
        <dbReference type="ChEBI" id="CHEBI:60344"/>
    </cofactor>
    <text evidence="9">Binds 1 heme b (iron(II)-protoporphyrin IX) group per subunit.</text>
</comment>
<feature type="binding site" evidence="9">
    <location>
        <position position="269"/>
    </location>
    <ligand>
        <name>Ca(2+)</name>
        <dbReference type="ChEBI" id="CHEBI:29108"/>
        <label>2</label>
    </ligand>
</feature>
<dbReference type="GO" id="GO:0046872">
    <property type="term" value="F:metal ion binding"/>
    <property type="evidence" value="ECO:0007669"/>
    <property type="project" value="UniProtKB-UniRule"/>
</dbReference>
<dbReference type="PANTHER" id="PTHR31356">
    <property type="entry name" value="THYLAKOID LUMENAL 29 KDA PROTEIN, CHLOROPLASTIC-RELATED"/>
    <property type="match status" value="1"/>
</dbReference>
<feature type="binding site" evidence="9">
    <location>
        <position position="274"/>
    </location>
    <ligand>
        <name>Ca(2+)</name>
        <dbReference type="ChEBI" id="CHEBI:29108"/>
        <label>2</label>
    </ligand>
</feature>
<feature type="binding site" evidence="9">
    <location>
        <position position="250"/>
    </location>
    <ligand>
        <name>Ca(2+)</name>
        <dbReference type="ChEBI" id="CHEBI:29108"/>
        <label>2</label>
    </ligand>
</feature>
<keyword evidence="6 9" id="KW-0408">Iron</keyword>
<keyword evidence="5 12" id="KW-0560">Oxidoreductase</keyword>
<evidence type="ECO:0000256" key="5">
    <source>
        <dbReference type="ARBA" id="ARBA00023002"/>
    </source>
</evidence>
<dbReference type="Proteomes" id="UP000054481">
    <property type="component" value="Unassembled WGS sequence"/>
</dbReference>
<evidence type="ECO:0000256" key="6">
    <source>
        <dbReference type="ARBA" id="ARBA00023004"/>
    </source>
</evidence>
<comment type="similarity">
    <text evidence="1 12">Belongs to the peroxidase family. Ligninase subfamily.</text>
</comment>
<dbReference type="EMBL" id="KQ030516">
    <property type="protein sequence ID" value="KJZ75627.1"/>
    <property type="molecule type" value="Genomic_DNA"/>
</dbReference>
<keyword evidence="11" id="KW-1015">Disulfide bond</keyword>
<comment type="cofactor">
    <cofactor evidence="9 12">
        <name>Ca(2+)</name>
        <dbReference type="ChEBI" id="CHEBI:29108"/>
    </cofactor>
    <text evidence="9 12">Binds 2 calcium ions per subunit.</text>
</comment>
<gene>
    <name evidence="14" type="ORF">HIM_05090</name>
</gene>
<dbReference type="OrthoDB" id="2113341at2759"/>
<evidence type="ECO:0000256" key="2">
    <source>
        <dbReference type="ARBA" id="ARBA00022559"/>
    </source>
</evidence>
<dbReference type="InterPro" id="IPR001621">
    <property type="entry name" value="Ligninase"/>
</dbReference>
<sequence>MKTAALIVFAGRLASAFPGMRELKSRAAGLESRGTNEMIGDLLTLPDDKLTPTGAQIKALLSGKDQPEGSLDVYLGVPAKDTPECKADTCCIWKHIADDMSSKMKDSIAGCNSLARQCVRLGFHDAGSFSKNAGSTGGATGHTVLARECYDRPINRGLPSVCDQMTAWHEQYKQYGVSMADLIQFAANVATVTCPLGPRVRSFVGRKDNPAPGPENTLPQPTQNADELINLFADKTISPDELVALVGAHTTATQHFFDQRRAGSPLDTTPGVWDVRFYGQVRQPIGPAMITKFPSDVALSQDSRTRGTWDGFTGVITSQLPWNLAYARAYIRLSMLGVNNINELQECTKALPSRLDSFLPTDKLDFELLSKNDPPRENMTASG</sequence>
<dbReference type="Gene3D" id="1.10.520.10">
    <property type="match status" value="1"/>
</dbReference>
<feature type="binding site" evidence="9">
    <location>
        <position position="125"/>
    </location>
    <ligand>
        <name>Ca(2+)</name>
        <dbReference type="ChEBI" id="CHEBI:29108"/>
        <label>1</label>
    </ligand>
</feature>
<keyword evidence="3 9" id="KW-0349">Heme</keyword>
<dbReference type="Pfam" id="PF00141">
    <property type="entry name" value="peroxidase"/>
    <property type="match status" value="1"/>
</dbReference>
<dbReference type="GO" id="GO:0000302">
    <property type="term" value="P:response to reactive oxygen species"/>
    <property type="evidence" value="ECO:0007669"/>
    <property type="project" value="TreeGrafter"/>
</dbReference>
<dbReference type="InterPro" id="IPR044831">
    <property type="entry name" value="Ccp1-like"/>
</dbReference>
<feature type="binding site" description="axial binding residue" evidence="9">
    <location>
        <position position="249"/>
    </location>
    <ligand>
        <name>heme b</name>
        <dbReference type="ChEBI" id="CHEBI:60344"/>
    </ligand>
    <ligandPart>
        <name>Fe</name>
        <dbReference type="ChEBI" id="CHEBI:18248"/>
    </ligandPart>
</feature>
<feature type="binding site" evidence="9">
    <location>
        <position position="267"/>
    </location>
    <ligand>
        <name>Ca(2+)</name>
        <dbReference type="ChEBI" id="CHEBI:29108"/>
        <label>2</label>
    </ligand>
</feature>
<dbReference type="PANTHER" id="PTHR31356:SF66">
    <property type="entry name" value="CATALASE-PEROXIDASE"/>
    <property type="match status" value="1"/>
</dbReference>
<dbReference type="Gene3D" id="1.10.420.10">
    <property type="entry name" value="Peroxidase, domain 2"/>
    <property type="match status" value="1"/>
</dbReference>
<proteinExistence type="inferred from homology"/>
<evidence type="ECO:0000256" key="7">
    <source>
        <dbReference type="ARBA" id="ARBA00023180"/>
    </source>
</evidence>
<feature type="domain" description="Plant heme peroxidase family profile" evidence="13">
    <location>
        <begin position="113"/>
        <end position="310"/>
    </location>
</feature>
<feature type="site" description="Transition state stabilizer" evidence="10">
    <location>
        <position position="120"/>
    </location>
</feature>
<evidence type="ECO:0000256" key="9">
    <source>
        <dbReference type="PIRSR" id="PIRSR601621-2"/>
    </source>
</evidence>
<keyword evidence="2 12" id="KW-0575">Peroxidase</keyword>
<accession>A0A0F8A0U5</accession>
<keyword evidence="9 12" id="KW-0106">Calcium</keyword>
<evidence type="ECO:0000256" key="11">
    <source>
        <dbReference type="PIRSR" id="PIRSR601621-4"/>
    </source>
</evidence>
<dbReference type="InterPro" id="IPR019794">
    <property type="entry name" value="Peroxidases_AS"/>
</dbReference>
<dbReference type="GO" id="GO:0034599">
    <property type="term" value="P:cellular response to oxidative stress"/>
    <property type="evidence" value="ECO:0007669"/>
    <property type="project" value="InterPro"/>
</dbReference>
<reference evidence="14 15" key="1">
    <citation type="journal article" date="2014" name="Genome Biol. Evol.">
        <title>Comparative genomics and transcriptomics analyses reveal divergent lifestyle features of nematode endoparasitic fungus Hirsutella minnesotensis.</title>
        <authorList>
            <person name="Lai Y."/>
            <person name="Liu K."/>
            <person name="Zhang X."/>
            <person name="Zhang X."/>
            <person name="Li K."/>
            <person name="Wang N."/>
            <person name="Shu C."/>
            <person name="Wu Y."/>
            <person name="Wang C."/>
            <person name="Bushley K.E."/>
            <person name="Xiang M."/>
            <person name="Liu X."/>
        </authorList>
    </citation>
    <scope>NUCLEOTIDE SEQUENCE [LARGE SCALE GENOMIC DNA]</scope>
    <source>
        <strain evidence="14 15">3608</strain>
    </source>
</reference>
<dbReference type="GO" id="GO:0020037">
    <property type="term" value="F:heme binding"/>
    <property type="evidence" value="ECO:0007669"/>
    <property type="project" value="UniProtKB-UniRule"/>
</dbReference>
<dbReference type="PROSITE" id="PS50873">
    <property type="entry name" value="PEROXIDASE_4"/>
    <property type="match status" value="1"/>
</dbReference>
<evidence type="ECO:0000256" key="8">
    <source>
        <dbReference type="PIRSR" id="PIRSR601621-1"/>
    </source>
</evidence>
<evidence type="ECO:0000256" key="10">
    <source>
        <dbReference type="PIRSR" id="PIRSR601621-3"/>
    </source>
</evidence>
<evidence type="ECO:0000313" key="15">
    <source>
        <dbReference type="Proteomes" id="UP000054481"/>
    </source>
</evidence>
<feature type="disulfide bond" evidence="11">
    <location>
        <begin position="90"/>
        <end position="347"/>
    </location>
</feature>
<keyword evidence="7" id="KW-0325">Glycoprotein</keyword>
<dbReference type="PROSITE" id="PS00436">
    <property type="entry name" value="PEROXIDASE_2"/>
    <property type="match status" value="1"/>
</dbReference>
<feature type="binding site" evidence="9">
    <location>
        <position position="138"/>
    </location>
    <ligand>
        <name>Ca(2+)</name>
        <dbReference type="ChEBI" id="CHEBI:29108"/>
        <label>1</label>
    </ligand>
</feature>
<dbReference type="InterPro" id="IPR010255">
    <property type="entry name" value="Haem_peroxidase_sf"/>
</dbReference>
<protein>
    <recommendedName>
        <fullName evidence="12">Peroxidase</fullName>
        <ecNumber evidence="12">1.11.1.-</ecNumber>
    </recommendedName>
</protein>
<dbReference type="PRINTS" id="PR00462">
    <property type="entry name" value="LIGNINASE"/>
</dbReference>
<evidence type="ECO:0000256" key="3">
    <source>
        <dbReference type="ARBA" id="ARBA00022617"/>
    </source>
</evidence>
<dbReference type="PRINTS" id="PR00458">
    <property type="entry name" value="PEROXIDASE"/>
</dbReference>
<organism evidence="14 15">
    <name type="scientific">Hirsutella minnesotensis 3608</name>
    <dbReference type="NCBI Taxonomy" id="1043627"/>
    <lineage>
        <taxon>Eukaryota</taxon>
        <taxon>Fungi</taxon>
        <taxon>Dikarya</taxon>
        <taxon>Ascomycota</taxon>
        <taxon>Pezizomycotina</taxon>
        <taxon>Sordariomycetes</taxon>
        <taxon>Hypocreomycetidae</taxon>
        <taxon>Hypocreales</taxon>
        <taxon>Ophiocordycipitaceae</taxon>
        <taxon>Hirsutella</taxon>
    </lineage>
</organism>
<dbReference type="GO" id="GO:0042744">
    <property type="term" value="P:hydrogen peroxide catabolic process"/>
    <property type="evidence" value="ECO:0007669"/>
    <property type="project" value="TreeGrafter"/>
</dbReference>
<dbReference type="InterPro" id="IPR002016">
    <property type="entry name" value="Haem_peroxidase"/>
</dbReference>
<dbReference type="AlphaFoldDB" id="A0A0F8A0U5"/>